<protein>
    <submittedName>
        <fullName evidence="1">Uncharacterized protein</fullName>
    </submittedName>
</protein>
<evidence type="ECO:0000313" key="1">
    <source>
        <dbReference type="EMBL" id="RDX50397.1"/>
    </source>
</evidence>
<proteinExistence type="predicted"/>
<reference evidence="1 2" key="1">
    <citation type="journal article" date="2018" name="Biotechnol. Biofuels">
        <title>Integrative visual omics of the white-rot fungus Polyporus brumalis exposes the biotechnological potential of its oxidative enzymes for delignifying raw plant biomass.</title>
        <authorList>
            <person name="Miyauchi S."/>
            <person name="Rancon A."/>
            <person name="Drula E."/>
            <person name="Hage H."/>
            <person name="Chaduli D."/>
            <person name="Favel A."/>
            <person name="Grisel S."/>
            <person name="Henrissat B."/>
            <person name="Herpoel-Gimbert I."/>
            <person name="Ruiz-Duenas F.J."/>
            <person name="Chevret D."/>
            <person name="Hainaut M."/>
            <person name="Lin J."/>
            <person name="Wang M."/>
            <person name="Pangilinan J."/>
            <person name="Lipzen A."/>
            <person name="Lesage-Meessen L."/>
            <person name="Navarro D."/>
            <person name="Riley R."/>
            <person name="Grigoriev I.V."/>
            <person name="Zhou S."/>
            <person name="Raouche S."/>
            <person name="Rosso M.N."/>
        </authorList>
    </citation>
    <scope>NUCLEOTIDE SEQUENCE [LARGE SCALE GENOMIC DNA]</scope>
    <source>
        <strain evidence="1 2">BRFM 1820</strain>
    </source>
</reference>
<name>A0A371DCW6_9APHY</name>
<dbReference type="Proteomes" id="UP000256964">
    <property type="component" value="Unassembled WGS sequence"/>
</dbReference>
<keyword evidence="2" id="KW-1185">Reference proteome</keyword>
<sequence length="193" mass="21431">MPIPRHRTCCSSFGQRQAHLLVLPWTLSSWLLQRLFRSSWPAIHLSRRSAPLRSLGTHVASRSASPSGVLHALSVRRLVDCVSNEIRAGSPRLLGRPCFQMSVSGGASCNSEFVCGDDIECVDTALLLRPLVESFAASPDRNSELQECFRMSLSPSVMHSGQFFDWARRILHLASYRTCRHDFPGIDLVSPGN</sequence>
<organism evidence="1 2">
    <name type="scientific">Lentinus brumalis</name>
    <dbReference type="NCBI Taxonomy" id="2498619"/>
    <lineage>
        <taxon>Eukaryota</taxon>
        <taxon>Fungi</taxon>
        <taxon>Dikarya</taxon>
        <taxon>Basidiomycota</taxon>
        <taxon>Agaricomycotina</taxon>
        <taxon>Agaricomycetes</taxon>
        <taxon>Polyporales</taxon>
        <taxon>Polyporaceae</taxon>
        <taxon>Lentinus</taxon>
    </lineage>
</organism>
<dbReference type="EMBL" id="KZ857399">
    <property type="protein sequence ID" value="RDX50397.1"/>
    <property type="molecule type" value="Genomic_DNA"/>
</dbReference>
<accession>A0A371DCW6</accession>
<dbReference type="AlphaFoldDB" id="A0A371DCW6"/>
<dbReference type="OrthoDB" id="10509963at2759"/>
<gene>
    <name evidence="1" type="ORF">OH76DRAFT_444155</name>
</gene>
<evidence type="ECO:0000313" key="2">
    <source>
        <dbReference type="Proteomes" id="UP000256964"/>
    </source>
</evidence>